<dbReference type="InterPro" id="IPR008964">
    <property type="entry name" value="Invasin/intimin_cell_adhesion"/>
</dbReference>
<dbReference type="AlphaFoldDB" id="A0A938BPC5"/>
<dbReference type="EMBL" id="VGJX01000952">
    <property type="protein sequence ID" value="MBM3276288.1"/>
    <property type="molecule type" value="Genomic_DNA"/>
</dbReference>
<dbReference type="SUPFAM" id="SSF81296">
    <property type="entry name" value="E set domains"/>
    <property type="match status" value="1"/>
</dbReference>
<dbReference type="InterPro" id="IPR002909">
    <property type="entry name" value="IPT_dom"/>
</dbReference>
<dbReference type="Pfam" id="PF01833">
    <property type="entry name" value="TIG"/>
    <property type="match status" value="1"/>
</dbReference>
<dbReference type="SUPFAM" id="SSF49373">
    <property type="entry name" value="Invasin/intimin cell-adhesion fragments"/>
    <property type="match status" value="1"/>
</dbReference>
<feature type="domain" description="IPT/TIG" evidence="1">
    <location>
        <begin position="133"/>
        <end position="210"/>
    </location>
</feature>
<evidence type="ECO:0000313" key="3">
    <source>
        <dbReference type="Proteomes" id="UP000703893"/>
    </source>
</evidence>
<evidence type="ECO:0000259" key="1">
    <source>
        <dbReference type="Pfam" id="PF01833"/>
    </source>
</evidence>
<accession>A0A938BPC5</accession>
<proteinExistence type="predicted"/>
<comment type="caution">
    <text evidence="2">The sequence shown here is derived from an EMBL/GenBank/DDBJ whole genome shotgun (WGS) entry which is preliminary data.</text>
</comment>
<evidence type="ECO:0000313" key="2">
    <source>
        <dbReference type="EMBL" id="MBM3276288.1"/>
    </source>
</evidence>
<dbReference type="InterPro" id="IPR013783">
    <property type="entry name" value="Ig-like_fold"/>
</dbReference>
<gene>
    <name evidence="2" type="ORF">FJZ00_14130</name>
</gene>
<dbReference type="Gene3D" id="2.60.40.1080">
    <property type="match status" value="1"/>
</dbReference>
<organism evidence="2 3">
    <name type="scientific">Candidatus Tanganyikabacteria bacterium</name>
    <dbReference type="NCBI Taxonomy" id="2961651"/>
    <lineage>
        <taxon>Bacteria</taxon>
        <taxon>Bacillati</taxon>
        <taxon>Candidatus Sericytochromatia</taxon>
        <taxon>Candidatus Tanganyikabacteria</taxon>
    </lineage>
</organism>
<dbReference type="Gene3D" id="2.60.40.10">
    <property type="entry name" value="Immunoglobulins"/>
    <property type="match status" value="1"/>
</dbReference>
<dbReference type="InterPro" id="IPR014756">
    <property type="entry name" value="Ig_E-set"/>
</dbReference>
<sequence length="400" mass="40251">MGKIHSNPLQFRVVRTLVAGVDRVTLPPLTVFGFGKLVEARDSEGLPIAEIRDGDKILKYGPNLDWSVDSALGVVTQAGSFTGSGDGNVTLAIRAGAALVQTMSIALQAGAAVPDITPNFGGTSNPGAGSAPPGIASVTPANGAAGARITLKGTNFGTGTAPLAVFFGALIGLDPVRLANGSVQVTVPSGAVNGDIAVTVGEKSSNGVPFRVLKALTLATSSIEILAGKRVAAPIGALDSAGVTLSDPALTWDAAGSGLVVDSSNGITAIEVGDYSLKAVSGDLSKVLAVRVFKILKVKLAKADFLLNARPETGDPDPGFQTGAQAVATVEATDGTGRRVTWSTSDASLVSIDAAGNMLAGRLAREGVAIVTATAVDDPAISATASVRILHDSLLDLEIK</sequence>
<name>A0A938BPC5_9BACT</name>
<protein>
    <submittedName>
        <fullName evidence="2">IPT/TIG domain-containing protein</fullName>
    </submittedName>
</protein>
<reference evidence="2 3" key="1">
    <citation type="submission" date="2019-03" db="EMBL/GenBank/DDBJ databases">
        <title>Lake Tanganyika Metagenome-Assembled Genomes (MAGs).</title>
        <authorList>
            <person name="Tran P."/>
        </authorList>
    </citation>
    <scope>NUCLEOTIDE SEQUENCE [LARGE SCALE GENOMIC DNA]</scope>
    <source>
        <strain evidence="2">K_DeepCast_65m_m2_236</strain>
    </source>
</reference>
<dbReference type="Proteomes" id="UP000703893">
    <property type="component" value="Unassembled WGS sequence"/>
</dbReference>